<name>A0A418G402_APHAT</name>
<evidence type="ECO:0000313" key="1">
    <source>
        <dbReference type="EMBL" id="RHZ42917.1"/>
    </source>
</evidence>
<evidence type="ECO:0000313" key="2">
    <source>
        <dbReference type="Proteomes" id="UP000286510"/>
    </source>
</evidence>
<gene>
    <name evidence="1" type="ORF">DYB26_011781</name>
</gene>
<dbReference type="Proteomes" id="UP000286510">
    <property type="component" value="Unassembled WGS sequence"/>
</dbReference>
<accession>A0A418G402</accession>
<organism evidence="1 2">
    <name type="scientific">Aphanomyces astaci</name>
    <name type="common">Crayfish plague agent</name>
    <dbReference type="NCBI Taxonomy" id="112090"/>
    <lineage>
        <taxon>Eukaryota</taxon>
        <taxon>Sar</taxon>
        <taxon>Stramenopiles</taxon>
        <taxon>Oomycota</taxon>
        <taxon>Saprolegniomycetes</taxon>
        <taxon>Saprolegniales</taxon>
        <taxon>Verrucalvaceae</taxon>
        <taxon>Aphanomyces</taxon>
    </lineage>
</organism>
<comment type="caution">
    <text evidence="1">The sequence shown here is derived from an EMBL/GenBank/DDBJ whole genome shotgun (WGS) entry which is preliminary data.</text>
</comment>
<protein>
    <submittedName>
        <fullName evidence="1">Uncharacterized protein</fullName>
    </submittedName>
</protein>
<dbReference type="AlphaFoldDB" id="A0A418G402"/>
<reference evidence="1 2" key="1">
    <citation type="submission" date="2018-08" db="EMBL/GenBank/DDBJ databases">
        <title>Aphanomyces genome sequencing and annotation.</title>
        <authorList>
            <person name="Minardi D."/>
            <person name="Oidtmann B."/>
            <person name="Van Der Giezen M."/>
            <person name="Studholme D.J."/>
        </authorList>
    </citation>
    <scope>NUCLEOTIDE SEQUENCE [LARGE SCALE GENOMIC DNA]</scope>
    <source>
        <strain evidence="1 2">FDL457</strain>
    </source>
</reference>
<dbReference type="EMBL" id="QUTF01000193">
    <property type="protein sequence ID" value="RHZ42917.1"/>
    <property type="molecule type" value="Genomic_DNA"/>
</dbReference>
<proteinExistence type="predicted"/>
<sequence length="94" mass="11230">MPSAPRMAKRAIMFLFARTMELCNGDIDKFYSVMEILLRRKVLRFLLERPLISYNNAFDRGRDNATAIHKYRFTLPQLHTLCEMFRLITWITTE</sequence>